<keyword evidence="5" id="KW-0735">Signal-anchor</keyword>
<dbReference type="InterPro" id="IPR002685">
    <property type="entry name" value="Glyco_trans_15"/>
</dbReference>
<organism evidence="7 8">
    <name type="scientific">Pachysolen tannophilus NRRL Y-2460</name>
    <dbReference type="NCBI Taxonomy" id="669874"/>
    <lineage>
        <taxon>Eukaryota</taxon>
        <taxon>Fungi</taxon>
        <taxon>Dikarya</taxon>
        <taxon>Ascomycota</taxon>
        <taxon>Saccharomycotina</taxon>
        <taxon>Pichiomycetes</taxon>
        <taxon>Pachysolenaceae</taxon>
        <taxon>Pachysolen</taxon>
    </lineage>
</organism>
<evidence type="ECO:0000256" key="2">
    <source>
        <dbReference type="ARBA" id="ARBA00007677"/>
    </source>
</evidence>
<keyword evidence="5" id="KW-0812">Transmembrane</keyword>
<evidence type="ECO:0000313" key="7">
    <source>
        <dbReference type="EMBL" id="ODV98483.1"/>
    </source>
</evidence>
<feature type="non-terminal residue" evidence="7">
    <location>
        <position position="401"/>
    </location>
</feature>
<dbReference type="PANTHER" id="PTHR31121:SF6">
    <property type="entry name" value="ALPHA-1,2 MANNOSYLTRANSFERASE KTR1"/>
    <property type="match status" value="1"/>
</dbReference>
<dbReference type="Proteomes" id="UP000094236">
    <property type="component" value="Unassembled WGS sequence"/>
</dbReference>
<evidence type="ECO:0000256" key="4">
    <source>
        <dbReference type="ARBA" id="ARBA00022679"/>
    </source>
</evidence>
<dbReference type="GO" id="GO:0005794">
    <property type="term" value="C:Golgi apparatus"/>
    <property type="evidence" value="ECO:0007669"/>
    <property type="project" value="TreeGrafter"/>
</dbReference>
<feature type="active site" description="Nucleophile" evidence="6">
    <location>
        <position position="297"/>
    </location>
</feature>
<evidence type="ECO:0000256" key="6">
    <source>
        <dbReference type="PIRSR" id="PIRSR018153-1"/>
    </source>
</evidence>
<dbReference type="InterPro" id="IPR029044">
    <property type="entry name" value="Nucleotide-diphossugar_trans"/>
</dbReference>
<dbReference type="STRING" id="669874.A0A1E4U3A0"/>
<sequence>MTLIGLSLFISFIKEETLIINSIVIQNSRPENIVSLGLGEVVSNIEPESSSVEQVSDDSIFESKGKGIALIIEKEGAALQVQNEITRENGVFFSLVRNSDLYGILRSIRQVEDRFNKRYHYDWVFANDKPFTLDFKKIVSKFVSGRSIFVELTDEFWSIPEWIDKDRAKEVRKEMARQKIKYGNSESYRLMCRFNSGLFYKLPALQDYRYYWRIEPDIEYHCDIDYDPFKMMREENKIYGFTLAPLELHTTVETLWDTVKNYTQIFPQKLAPNNNFLFLTDDEGENFNMCHFWSNFEIGDLEFFRSETYNHFFDYLDQIGGIFYERWGDAPIHTIAVSLLLPKDQLHFFQNTGYFHNPNGDCPRNFDIRMEKNCDCNHKFDTTWGINSCITKYFDVNGYER</sequence>
<dbReference type="SUPFAM" id="SSF53448">
    <property type="entry name" value="Nucleotide-diphospho-sugar transferases"/>
    <property type="match status" value="1"/>
</dbReference>
<dbReference type="GO" id="GO:0000032">
    <property type="term" value="P:cell wall mannoprotein biosynthetic process"/>
    <property type="evidence" value="ECO:0007669"/>
    <property type="project" value="TreeGrafter"/>
</dbReference>
<dbReference type="GO" id="GO:0016020">
    <property type="term" value="C:membrane"/>
    <property type="evidence" value="ECO:0007669"/>
    <property type="project" value="UniProtKB-SubCell"/>
</dbReference>
<evidence type="ECO:0000313" key="8">
    <source>
        <dbReference type="Proteomes" id="UP000094236"/>
    </source>
</evidence>
<reference evidence="8" key="1">
    <citation type="submission" date="2016-05" db="EMBL/GenBank/DDBJ databases">
        <title>Comparative genomics of biotechnologically important yeasts.</title>
        <authorList>
            <consortium name="DOE Joint Genome Institute"/>
            <person name="Riley R."/>
            <person name="Haridas S."/>
            <person name="Wolfe K.H."/>
            <person name="Lopes M.R."/>
            <person name="Hittinger C.T."/>
            <person name="Goker M."/>
            <person name="Salamov A."/>
            <person name="Wisecaver J."/>
            <person name="Long T.M."/>
            <person name="Aerts A.L."/>
            <person name="Barry K."/>
            <person name="Choi C."/>
            <person name="Clum A."/>
            <person name="Coughlan A.Y."/>
            <person name="Deshpande S."/>
            <person name="Douglass A.P."/>
            <person name="Hanson S.J."/>
            <person name="Klenk H.-P."/>
            <person name="Labutti K."/>
            <person name="Lapidus A."/>
            <person name="Lindquist E."/>
            <person name="Lipzen A."/>
            <person name="Meier-Kolthoff J.P."/>
            <person name="Ohm R.A."/>
            <person name="Otillar R.P."/>
            <person name="Pangilinan J."/>
            <person name="Peng Y."/>
            <person name="Rokas A."/>
            <person name="Rosa C.A."/>
            <person name="Scheuner C."/>
            <person name="Sibirny A.A."/>
            <person name="Slot J.C."/>
            <person name="Stielow J.B."/>
            <person name="Sun H."/>
            <person name="Kurtzman C.P."/>
            <person name="Blackwell M."/>
            <person name="Grigoriev I.V."/>
            <person name="Jeffries T.W."/>
        </authorList>
    </citation>
    <scope>NUCLEOTIDE SEQUENCE [LARGE SCALE GENOMIC DNA]</scope>
    <source>
        <strain evidence="8">NRRL Y-2460</strain>
    </source>
</reference>
<evidence type="ECO:0000256" key="1">
    <source>
        <dbReference type="ARBA" id="ARBA00004606"/>
    </source>
</evidence>
<evidence type="ECO:0000256" key="5">
    <source>
        <dbReference type="ARBA" id="ARBA00022968"/>
    </source>
</evidence>
<dbReference type="AlphaFoldDB" id="A0A1E4U3A0"/>
<name>A0A1E4U3A0_PACTA</name>
<accession>A0A1E4U3A0</accession>
<keyword evidence="3" id="KW-0328">Glycosyltransferase</keyword>
<dbReference type="PANTHER" id="PTHR31121">
    <property type="entry name" value="ALPHA-1,2 MANNOSYLTRANSFERASE KTR1"/>
    <property type="match status" value="1"/>
</dbReference>
<gene>
    <name evidence="7" type="ORF">PACTADRAFT_38092</name>
</gene>
<keyword evidence="8" id="KW-1185">Reference proteome</keyword>
<proteinExistence type="inferred from homology"/>
<dbReference type="EMBL" id="KV454011">
    <property type="protein sequence ID" value="ODV98483.1"/>
    <property type="molecule type" value="Genomic_DNA"/>
</dbReference>
<evidence type="ECO:0008006" key="9">
    <source>
        <dbReference type="Google" id="ProtNLM"/>
    </source>
</evidence>
<dbReference type="OrthoDB" id="439943at2759"/>
<dbReference type="Pfam" id="PF01793">
    <property type="entry name" value="Glyco_transf_15"/>
    <property type="match status" value="1"/>
</dbReference>
<protein>
    <recommendedName>
        <fullName evidence="9">Glycosyltransferase family 15 protein</fullName>
    </recommendedName>
</protein>
<comment type="subcellular location">
    <subcellularLocation>
        <location evidence="1">Membrane</location>
        <topology evidence="1">Single-pass type II membrane protein</topology>
    </subcellularLocation>
</comment>
<dbReference type="GO" id="GO:0000026">
    <property type="term" value="F:alpha-1,2-mannosyltransferase activity"/>
    <property type="evidence" value="ECO:0007669"/>
    <property type="project" value="TreeGrafter"/>
</dbReference>
<comment type="similarity">
    <text evidence="2">Belongs to the glycosyltransferase 15 family.</text>
</comment>
<dbReference type="GO" id="GO:0006493">
    <property type="term" value="P:protein O-linked glycosylation"/>
    <property type="evidence" value="ECO:0007669"/>
    <property type="project" value="TreeGrafter"/>
</dbReference>
<keyword evidence="4" id="KW-0808">Transferase</keyword>
<dbReference type="GO" id="GO:0006487">
    <property type="term" value="P:protein N-linked glycosylation"/>
    <property type="evidence" value="ECO:0007669"/>
    <property type="project" value="TreeGrafter"/>
</dbReference>
<evidence type="ECO:0000256" key="3">
    <source>
        <dbReference type="ARBA" id="ARBA00022676"/>
    </source>
</evidence>
<dbReference type="Gene3D" id="3.90.550.10">
    <property type="entry name" value="Spore Coat Polysaccharide Biosynthesis Protein SpsA, Chain A"/>
    <property type="match status" value="1"/>
</dbReference>
<dbReference type="PIRSF" id="PIRSF018153">
    <property type="entry name" value="Glyco_trans_15"/>
    <property type="match status" value="1"/>
</dbReference>
<dbReference type="FunFam" id="3.90.550.10:FF:000051">
    <property type="entry name" value="Alpha-1,2-mannosyltransferase (Ktr4)"/>
    <property type="match status" value="1"/>
</dbReference>